<evidence type="ECO:0000313" key="1">
    <source>
        <dbReference type="EMBL" id="MBZ9568513.1"/>
    </source>
</evidence>
<sequence>MSDISTNRHVLARETARTLALSVEGALMQRLAEGDVDVERLQTSLLAVASGIAPTRRRLINHGMSKEFWQEVRRRWEVDPRDGYAWLSKELNGKVSNTAIRKHAIEEGWSKLA</sequence>
<accession>A0ABS7X0V8</accession>
<dbReference type="Proteomes" id="UP001319883">
    <property type="component" value="Unassembled WGS sequence"/>
</dbReference>
<reference evidence="1 2" key="1">
    <citation type="submission" date="2021-05" db="EMBL/GenBank/DDBJ databases">
        <title>Petroleum and Energy Research Collection (APPE): ex situ preservation of microbial diversity associated with the oil industry and exploitation of its biotechnological potential.</title>
        <authorList>
            <person name="Paixao C.T.M."/>
            <person name="Gomes M.B."/>
            <person name="Oliveira V.M."/>
        </authorList>
    </citation>
    <scope>NUCLEOTIDE SEQUENCE [LARGE SCALE GENOMIC DNA]</scope>
    <source>
        <strain evidence="1 2">LIT2</strain>
    </source>
</reference>
<gene>
    <name evidence="1" type="ORF">KGQ91_12615</name>
</gene>
<dbReference type="RefSeq" id="WP_224421120.1">
    <property type="nucleotide sequence ID" value="NZ_JAGXFD010000001.1"/>
</dbReference>
<proteinExistence type="predicted"/>
<dbReference type="EMBL" id="JAGXFD010000001">
    <property type="protein sequence ID" value="MBZ9568513.1"/>
    <property type="molecule type" value="Genomic_DNA"/>
</dbReference>
<comment type="caution">
    <text evidence="1">The sequence shown here is derived from an EMBL/GenBank/DDBJ whole genome shotgun (WGS) entry which is preliminary data.</text>
</comment>
<keyword evidence="2" id="KW-1185">Reference proteome</keyword>
<protein>
    <submittedName>
        <fullName evidence="1">Uncharacterized protein</fullName>
    </submittedName>
</protein>
<name>A0ABS7X0V8_9GAMM</name>
<organism evidence="1 2">
    <name type="scientific">Modicisalibacter tunisiensis</name>
    <dbReference type="NCBI Taxonomy" id="390637"/>
    <lineage>
        <taxon>Bacteria</taxon>
        <taxon>Pseudomonadati</taxon>
        <taxon>Pseudomonadota</taxon>
        <taxon>Gammaproteobacteria</taxon>
        <taxon>Oceanospirillales</taxon>
        <taxon>Halomonadaceae</taxon>
        <taxon>Modicisalibacter</taxon>
    </lineage>
</organism>
<evidence type="ECO:0000313" key="2">
    <source>
        <dbReference type="Proteomes" id="UP001319883"/>
    </source>
</evidence>